<reference evidence="1 2" key="2">
    <citation type="journal article" date="2022" name="Mol. Ecol. Resour.">
        <title>The genomes of chicory, endive, great burdock and yacon provide insights into Asteraceae paleo-polyploidization history and plant inulin production.</title>
        <authorList>
            <person name="Fan W."/>
            <person name="Wang S."/>
            <person name="Wang H."/>
            <person name="Wang A."/>
            <person name="Jiang F."/>
            <person name="Liu H."/>
            <person name="Zhao H."/>
            <person name="Xu D."/>
            <person name="Zhang Y."/>
        </authorList>
    </citation>
    <scope>NUCLEOTIDE SEQUENCE [LARGE SCALE GENOMIC DNA]</scope>
    <source>
        <strain evidence="2">cv. Yunnan</strain>
        <tissue evidence="1">Leaves</tissue>
    </source>
</reference>
<evidence type="ECO:0000313" key="2">
    <source>
        <dbReference type="Proteomes" id="UP001056120"/>
    </source>
</evidence>
<evidence type="ECO:0000313" key="1">
    <source>
        <dbReference type="EMBL" id="KAI3819305.1"/>
    </source>
</evidence>
<organism evidence="1 2">
    <name type="scientific">Smallanthus sonchifolius</name>
    <dbReference type="NCBI Taxonomy" id="185202"/>
    <lineage>
        <taxon>Eukaryota</taxon>
        <taxon>Viridiplantae</taxon>
        <taxon>Streptophyta</taxon>
        <taxon>Embryophyta</taxon>
        <taxon>Tracheophyta</taxon>
        <taxon>Spermatophyta</taxon>
        <taxon>Magnoliopsida</taxon>
        <taxon>eudicotyledons</taxon>
        <taxon>Gunneridae</taxon>
        <taxon>Pentapetalae</taxon>
        <taxon>asterids</taxon>
        <taxon>campanulids</taxon>
        <taxon>Asterales</taxon>
        <taxon>Asteraceae</taxon>
        <taxon>Asteroideae</taxon>
        <taxon>Heliantheae alliance</taxon>
        <taxon>Millerieae</taxon>
        <taxon>Smallanthus</taxon>
    </lineage>
</organism>
<protein>
    <submittedName>
        <fullName evidence="1">Uncharacterized protein</fullName>
    </submittedName>
</protein>
<accession>A0ACB9JIE0</accession>
<dbReference type="Proteomes" id="UP001056120">
    <property type="component" value="Linkage Group LG04"/>
</dbReference>
<keyword evidence="2" id="KW-1185">Reference proteome</keyword>
<comment type="caution">
    <text evidence="1">The sequence shown here is derived from an EMBL/GenBank/DDBJ whole genome shotgun (WGS) entry which is preliminary data.</text>
</comment>
<reference evidence="2" key="1">
    <citation type="journal article" date="2022" name="Mol. Ecol. Resour.">
        <title>The genomes of chicory, endive, great burdock and yacon provide insights into Asteraceae palaeo-polyploidization history and plant inulin production.</title>
        <authorList>
            <person name="Fan W."/>
            <person name="Wang S."/>
            <person name="Wang H."/>
            <person name="Wang A."/>
            <person name="Jiang F."/>
            <person name="Liu H."/>
            <person name="Zhao H."/>
            <person name="Xu D."/>
            <person name="Zhang Y."/>
        </authorList>
    </citation>
    <scope>NUCLEOTIDE SEQUENCE [LARGE SCALE GENOMIC DNA]</scope>
    <source>
        <strain evidence="2">cv. Yunnan</strain>
    </source>
</reference>
<gene>
    <name evidence="1" type="ORF">L1987_13132</name>
</gene>
<dbReference type="EMBL" id="CM042021">
    <property type="protein sequence ID" value="KAI3819305.1"/>
    <property type="molecule type" value="Genomic_DNA"/>
</dbReference>
<name>A0ACB9JIE0_9ASTR</name>
<sequence>MDNYLKSNADRPPNHQQTERAEIDYTNSNSASSGEVSGRIGGGGGLWSFGDLVKAVTTRSESVLETYRRDLKEFGSGLRKESDLFREVANRAVKDLPTSIEVGASAIDGVLKSTVDIISQGKDVLLEPSNVDDFDTSESVRNSRVYSRFESQLNAIQTDARTYCDDPEDLDDYNEWKLGFKLSDRELEIEKLIGDNRSVEAIHKKVVPNQVDDASFWCRYFYKVYKLKEQEDMRVRFVSRSLTVHDDEEVLSWNVDDDDRSKTVTSNAVEDDNMNNNSKVAIVNINNVPKIDQNHDCLDEKNSVEELKLSGGDACDHQRVELVPKTDENVDCNENSGKDLQKDEDLEWDEIGDIGEDDEKYVPRGESTKKGEVFKRVNMAEDDEDLSWDIEDDDEPVKTSSRK</sequence>
<proteinExistence type="predicted"/>